<protein>
    <submittedName>
        <fullName evidence="1">Uncharacterized protein</fullName>
    </submittedName>
</protein>
<gene>
    <name evidence="1" type="ORF">AVEN_161601_1</name>
</gene>
<dbReference type="AlphaFoldDB" id="A0A4Y2FNT9"/>
<evidence type="ECO:0000313" key="1">
    <source>
        <dbReference type="EMBL" id="GBM42843.1"/>
    </source>
</evidence>
<organism evidence="1 2">
    <name type="scientific">Araneus ventricosus</name>
    <name type="common">Orbweaver spider</name>
    <name type="synonym">Epeira ventricosa</name>
    <dbReference type="NCBI Taxonomy" id="182803"/>
    <lineage>
        <taxon>Eukaryota</taxon>
        <taxon>Metazoa</taxon>
        <taxon>Ecdysozoa</taxon>
        <taxon>Arthropoda</taxon>
        <taxon>Chelicerata</taxon>
        <taxon>Arachnida</taxon>
        <taxon>Araneae</taxon>
        <taxon>Araneomorphae</taxon>
        <taxon>Entelegynae</taxon>
        <taxon>Araneoidea</taxon>
        <taxon>Araneidae</taxon>
        <taxon>Araneus</taxon>
    </lineage>
</organism>
<dbReference type="PANTHER" id="PTHR47018">
    <property type="entry name" value="CXC DOMAIN-CONTAINING PROTEIN-RELATED"/>
    <property type="match status" value="1"/>
</dbReference>
<dbReference type="OrthoDB" id="6758100at2759"/>
<accession>A0A4Y2FNT9</accession>
<evidence type="ECO:0000313" key="2">
    <source>
        <dbReference type="Proteomes" id="UP000499080"/>
    </source>
</evidence>
<reference evidence="1 2" key="1">
    <citation type="journal article" date="2019" name="Sci. Rep.">
        <title>Orb-weaving spider Araneus ventricosus genome elucidates the spidroin gene catalogue.</title>
        <authorList>
            <person name="Kono N."/>
            <person name="Nakamura H."/>
            <person name="Ohtoshi R."/>
            <person name="Moran D.A.P."/>
            <person name="Shinohara A."/>
            <person name="Yoshida Y."/>
            <person name="Fujiwara M."/>
            <person name="Mori M."/>
            <person name="Tomita M."/>
            <person name="Arakawa K."/>
        </authorList>
    </citation>
    <scope>NUCLEOTIDE SEQUENCE [LARGE SCALE GENOMIC DNA]</scope>
</reference>
<dbReference type="EMBL" id="BGPR01001007">
    <property type="protein sequence ID" value="GBM42843.1"/>
    <property type="molecule type" value="Genomic_DNA"/>
</dbReference>
<sequence length="197" mass="22427">MTIAIEQNNKKINGQRGAVGILDNETVLLKWMVSSPDISKIITEFEETPFIGSAFKNSFKNHTNQILSFVNEEGNPFEESRLISIGRRKLVSPQESQAAAFRAYLNGFKQLPAYIEFHLIRSEHSIHNIIRSNNVHIFDAPVKSMSKTKAKIDALRKDSSLFCKMHVISQHREADFEAFFAYENQPFPPSISENGRL</sequence>
<proteinExistence type="predicted"/>
<dbReference type="PANTHER" id="PTHR47018:SF4">
    <property type="match status" value="1"/>
</dbReference>
<dbReference type="Proteomes" id="UP000499080">
    <property type="component" value="Unassembled WGS sequence"/>
</dbReference>
<keyword evidence="2" id="KW-1185">Reference proteome</keyword>
<name>A0A4Y2FNT9_ARAVE</name>
<comment type="caution">
    <text evidence="1">The sequence shown here is derived from an EMBL/GenBank/DDBJ whole genome shotgun (WGS) entry which is preliminary data.</text>
</comment>